<feature type="binding site" evidence="10">
    <location>
        <position position="494"/>
    </location>
    <ligand>
        <name>Mn(2+)</name>
        <dbReference type="ChEBI" id="CHEBI:29035"/>
    </ligand>
</feature>
<keyword evidence="7 12" id="KW-0472">Membrane</keyword>
<comment type="caution">
    <text evidence="14">The sequence shown here is derived from an EMBL/GenBank/DDBJ whole genome shotgun (WGS) entry which is preliminary data.</text>
</comment>
<feature type="binding site" evidence="10">
    <location>
        <position position="318"/>
    </location>
    <ligand>
        <name>Mn(2+)</name>
        <dbReference type="ChEBI" id="CHEBI:29035"/>
    </ligand>
</feature>
<evidence type="ECO:0000256" key="7">
    <source>
        <dbReference type="ARBA" id="ARBA00023136"/>
    </source>
</evidence>
<name>A0A4S8N5S0_9ACTN</name>
<evidence type="ECO:0000256" key="5">
    <source>
        <dbReference type="ARBA" id="ARBA00022692"/>
    </source>
</evidence>
<evidence type="ECO:0000256" key="1">
    <source>
        <dbReference type="ARBA" id="ARBA00004651"/>
    </source>
</evidence>
<evidence type="ECO:0000256" key="9">
    <source>
        <dbReference type="PIRSR" id="PIRSR005091-2"/>
    </source>
</evidence>
<comment type="pathway">
    <text evidence="2">Cell wall biogenesis; lipoteichoic acid biosynthesis.</text>
</comment>
<keyword evidence="5 12" id="KW-0812">Transmembrane</keyword>
<dbReference type="InterPro" id="IPR017850">
    <property type="entry name" value="Alkaline_phosphatase_core_sf"/>
</dbReference>
<feature type="domain" description="Sulfatase N-terminal" evidence="13">
    <location>
        <begin position="268"/>
        <end position="555"/>
    </location>
</feature>
<dbReference type="Gene3D" id="3.30.1120.170">
    <property type="match status" value="1"/>
</dbReference>
<dbReference type="GO" id="GO:0046872">
    <property type="term" value="F:metal ion binding"/>
    <property type="evidence" value="ECO:0007669"/>
    <property type="project" value="UniProtKB-KW"/>
</dbReference>
<gene>
    <name evidence="14" type="ORF">E9934_13115</name>
</gene>
<evidence type="ECO:0000313" key="14">
    <source>
        <dbReference type="EMBL" id="THV11225.1"/>
    </source>
</evidence>
<evidence type="ECO:0000256" key="8">
    <source>
        <dbReference type="PIRSR" id="PIRSR005091-1"/>
    </source>
</evidence>
<dbReference type="OrthoDB" id="5363296at2"/>
<feature type="active site" evidence="8">
    <location>
        <position position="318"/>
    </location>
</feature>
<dbReference type="Proteomes" id="UP000307087">
    <property type="component" value="Unassembled WGS sequence"/>
</dbReference>
<feature type="transmembrane region" description="Helical" evidence="12">
    <location>
        <begin position="67"/>
        <end position="86"/>
    </location>
</feature>
<keyword evidence="15" id="KW-1185">Reference proteome</keyword>
<proteinExistence type="inferred from homology"/>
<dbReference type="PANTHER" id="PTHR47371:SF3">
    <property type="entry name" value="PHOSPHOGLYCEROL TRANSFERASE I"/>
    <property type="match status" value="1"/>
</dbReference>
<dbReference type="GO" id="GO:0005886">
    <property type="term" value="C:plasma membrane"/>
    <property type="evidence" value="ECO:0007669"/>
    <property type="project" value="UniProtKB-SubCell"/>
</dbReference>
<evidence type="ECO:0000256" key="6">
    <source>
        <dbReference type="ARBA" id="ARBA00022989"/>
    </source>
</evidence>
<dbReference type="EMBL" id="STGW01000008">
    <property type="protein sequence ID" value="THV11225.1"/>
    <property type="molecule type" value="Genomic_DNA"/>
</dbReference>
<dbReference type="RefSeq" id="WP_136563347.1">
    <property type="nucleotide sequence ID" value="NZ_STGW01000008.1"/>
</dbReference>
<dbReference type="Pfam" id="PF00884">
    <property type="entry name" value="Sulfatase"/>
    <property type="match status" value="1"/>
</dbReference>
<feature type="transmembrane region" description="Helical" evidence="12">
    <location>
        <begin position="93"/>
        <end position="112"/>
    </location>
</feature>
<feature type="binding site" evidence="10">
    <location>
        <position position="276"/>
    </location>
    <ligand>
        <name>Mn(2+)</name>
        <dbReference type="ChEBI" id="CHEBI:29035"/>
    </ligand>
</feature>
<feature type="transmembrane region" description="Helical" evidence="12">
    <location>
        <begin position="141"/>
        <end position="162"/>
    </location>
</feature>
<evidence type="ECO:0000256" key="12">
    <source>
        <dbReference type="SAM" id="Phobius"/>
    </source>
</evidence>
<keyword evidence="9" id="KW-0479">Metal-binding</keyword>
<keyword evidence="9" id="KW-0464">Manganese</keyword>
<dbReference type="InterPro" id="IPR012160">
    <property type="entry name" value="LtaS-like"/>
</dbReference>
<accession>A0A4S8N5S0</accession>
<comment type="subcellular location">
    <subcellularLocation>
        <location evidence="1">Cell membrane</location>
        <topology evidence="1">Multi-pass membrane protein</topology>
    </subcellularLocation>
</comment>
<feature type="region of interest" description="Disordered" evidence="11">
    <location>
        <begin position="1"/>
        <end position="33"/>
    </location>
</feature>
<organism evidence="14 15">
    <name type="scientific">Nocardioides caeni</name>
    <dbReference type="NCBI Taxonomy" id="574700"/>
    <lineage>
        <taxon>Bacteria</taxon>
        <taxon>Bacillati</taxon>
        <taxon>Actinomycetota</taxon>
        <taxon>Actinomycetes</taxon>
        <taxon>Propionibacteriales</taxon>
        <taxon>Nocardioidaceae</taxon>
        <taxon>Nocardioides</taxon>
    </lineage>
</organism>
<dbReference type="PIRSF" id="PIRSF005091">
    <property type="entry name" value="Mmb_sulf_HI1246"/>
    <property type="match status" value="1"/>
</dbReference>
<feature type="binding site" evidence="9">
    <location>
        <position position="434"/>
    </location>
    <ligand>
        <name>substrate</name>
    </ligand>
</feature>
<feature type="compositionally biased region" description="Low complexity" evidence="11">
    <location>
        <begin position="11"/>
        <end position="25"/>
    </location>
</feature>
<feature type="binding site" evidence="10">
    <location>
        <position position="495"/>
    </location>
    <ligand>
        <name>Mn(2+)</name>
        <dbReference type="ChEBI" id="CHEBI:29035"/>
    </ligand>
</feature>
<evidence type="ECO:0000313" key="15">
    <source>
        <dbReference type="Proteomes" id="UP000307087"/>
    </source>
</evidence>
<dbReference type="CDD" id="cd16015">
    <property type="entry name" value="LTA_synthase"/>
    <property type="match status" value="1"/>
</dbReference>
<keyword evidence="6 12" id="KW-1133">Transmembrane helix</keyword>
<dbReference type="InterPro" id="IPR050448">
    <property type="entry name" value="OpgB/LTA_synthase_biosynth"/>
</dbReference>
<evidence type="ECO:0000256" key="2">
    <source>
        <dbReference type="ARBA" id="ARBA00004936"/>
    </source>
</evidence>
<evidence type="ECO:0000256" key="11">
    <source>
        <dbReference type="SAM" id="MobiDB-lite"/>
    </source>
</evidence>
<comment type="similarity">
    <text evidence="3">Belongs to the LTA synthase family.</text>
</comment>
<protein>
    <submittedName>
        <fullName evidence="14">LTA synthase family protein</fullName>
    </submittedName>
</protein>
<evidence type="ECO:0000256" key="4">
    <source>
        <dbReference type="ARBA" id="ARBA00022475"/>
    </source>
</evidence>
<feature type="transmembrane region" description="Helical" evidence="12">
    <location>
        <begin position="182"/>
        <end position="200"/>
    </location>
</feature>
<dbReference type="SUPFAM" id="SSF53649">
    <property type="entry name" value="Alkaline phosphatase-like"/>
    <property type="match status" value="1"/>
</dbReference>
<dbReference type="InterPro" id="IPR000917">
    <property type="entry name" value="Sulfatase_N"/>
</dbReference>
<reference evidence="14 15" key="1">
    <citation type="journal article" date="2009" name="Int. J. Syst. Evol. Microbiol.">
        <title>Nocardioides caeni sp. nov., isolated from wastewater.</title>
        <authorList>
            <person name="Yoon J.H."/>
            <person name="Kang S.J."/>
            <person name="Park S."/>
            <person name="Kim W."/>
            <person name="Oh T.K."/>
        </authorList>
    </citation>
    <scope>NUCLEOTIDE SEQUENCE [LARGE SCALE GENOMIC DNA]</scope>
    <source>
        <strain evidence="14 15">DSM 23134</strain>
    </source>
</reference>
<dbReference type="Gene3D" id="3.40.720.10">
    <property type="entry name" value="Alkaline Phosphatase, subunit A"/>
    <property type="match status" value="1"/>
</dbReference>
<sequence>MTIDDGTRVDAAAAPAEQPEQAGSPEPAPWPRLRRRPRPVPLVLLLIVAKLELFRLLAFGVPGPVGIVADVAAAAALVGLIALLAPGPAMSPALWSLNAALSVFLVVAYLYFSYYQTLPTFTALHEADQAADLSESIAVLLTWWLLLFFVDLLLAPVVGWFLHGPRWLPPHGHRGWARVQRLGAMVVIGALVTTVVIRSGSDVRNEQYRAEEFGVLGYEADALVRALQPTPRLDLATAYDQVSELQASDHTTITDPTEAVGFGDAVGKNLIMVQLESLQEWVIGLEVEGQEVTPTLNELIGDSYYFPHHFQQVGKGNTVDAEWATNTSIYPIGDVAMSTGYGDRDIPSLPKLLRERGYVSETFNVNWASFWDHDKLFEAVGFDRWHEKDYFPGENFNVWGASDDVLYGRSLHRLLELRRSGAPFYVQLVTASGHGPYEVPSELNELRLPADLEGTLVGAFLQAQNYADRALGLFIDNLKTAGLWEESLFVAYGDHAGLNTEDTVEDVQSLDPDYTFLRRFNTPLVIHVPGQEASVEDKVAGELDILPTVANLLGISLAEERFVAFGVDLLNTDRHAMSVPYHAPTGTFVNDELMFVSGRGFGDGEAFAIDDGDRRSIDGLRTDYDYVLDLIDLSRAYVESLPKR</sequence>
<dbReference type="AlphaFoldDB" id="A0A4S8N5S0"/>
<evidence type="ECO:0000256" key="3">
    <source>
        <dbReference type="ARBA" id="ARBA00009983"/>
    </source>
</evidence>
<evidence type="ECO:0000256" key="10">
    <source>
        <dbReference type="PIRSR" id="PIRSR005091-3"/>
    </source>
</evidence>
<dbReference type="PANTHER" id="PTHR47371">
    <property type="entry name" value="LIPOTEICHOIC ACID SYNTHASE"/>
    <property type="match status" value="1"/>
</dbReference>
<feature type="transmembrane region" description="Helical" evidence="12">
    <location>
        <begin position="42"/>
        <end position="61"/>
    </location>
</feature>
<keyword evidence="4" id="KW-1003">Cell membrane</keyword>
<evidence type="ECO:0000259" key="13">
    <source>
        <dbReference type="Pfam" id="PF00884"/>
    </source>
</evidence>